<dbReference type="PROSITE" id="PS01124">
    <property type="entry name" value="HTH_ARAC_FAMILY_2"/>
    <property type="match status" value="1"/>
</dbReference>
<dbReference type="EMBL" id="BAABEX010000024">
    <property type="protein sequence ID" value="GAA4426450.1"/>
    <property type="molecule type" value="Genomic_DNA"/>
</dbReference>
<organism evidence="3 4">
    <name type="scientific">Acidovorax lacteus</name>
    <dbReference type="NCBI Taxonomy" id="1924988"/>
    <lineage>
        <taxon>Bacteria</taxon>
        <taxon>Pseudomonadati</taxon>
        <taxon>Pseudomonadota</taxon>
        <taxon>Betaproteobacteria</taxon>
        <taxon>Burkholderiales</taxon>
        <taxon>Comamonadaceae</taxon>
        <taxon>Acidovorax</taxon>
    </lineage>
</organism>
<keyword evidence="4" id="KW-1185">Reference proteome</keyword>
<sequence>MQAARHVARVALGAAAGPDTMARMFQHLPPPPDLMPWVEAAVVVRSTAALPHTRFPAMVASMLVLRLAGTVQRGDGPVPAAAWISPSTRPTQYQHLGPVHAVGLVLRPEAAPALWAGAQAQIDVVWPLDALTRSARGIPEAAAAAQAWACTAHAVRAAPDDHRRLALLFDHLRALAAPPSPCDALRADALAWLQAAQHPPDAQGLRQGLGPRQFERRFAAQWGRTPKQWAVTARLNRALARALAQPSDTAAELATAQGYYDQSHWGRDLRRLAGAALQTLRASGQTPGDAHWPLQVGAQSQAPQD</sequence>
<accession>A0ABP8LCQ5</accession>
<proteinExistence type="predicted"/>
<evidence type="ECO:0000313" key="4">
    <source>
        <dbReference type="Proteomes" id="UP001501788"/>
    </source>
</evidence>
<dbReference type="SMART" id="SM00342">
    <property type="entry name" value="HTH_ARAC"/>
    <property type="match status" value="1"/>
</dbReference>
<dbReference type="Pfam" id="PF12833">
    <property type="entry name" value="HTH_18"/>
    <property type="match status" value="1"/>
</dbReference>
<dbReference type="Gene3D" id="1.10.10.60">
    <property type="entry name" value="Homeodomain-like"/>
    <property type="match status" value="1"/>
</dbReference>
<evidence type="ECO:0000313" key="3">
    <source>
        <dbReference type="EMBL" id="GAA4426450.1"/>
    </source>
</evidence>
<feature type="domain" description="HTH araC/xylS-type" evidence="2">
    <location>
        <begin position="208"/>
        <end position="283"/>
    </location>
</feature>
<protein>
    <recommendedName>
        <fullName evidence="2">HTH araC/xylS-type domain-containing protein</fullName>
    </recommendedName>
</protein>
<dbReference type="Proteomes" id="UP001501788">
    <property type="component" value="Unassembled WGS sequence"/>
</dbReference>
<comment type="caution">
    <text evidence="3">The sequence shown here is derived from an EMBL/GenBank/DDBJ whole genome shotgun (WGS) entry which is preliminary data.</text>
</comment>
<gene>
    <name evidence="3" type="ORF">GCM10023090_22540</name>
</gene>
<reference evidence="4" key="1">
    <citation type="journal article" date="2019" name="Int. J. Syst. Evol. Microbiol.">
        <title>The Global Catalogue of Microorganisms (GCM) 10K type strain sequencing project: providing services to taxonomists for standard genome sequencing and annotation.</title>
        <authorList>
            <consortium name="The Broad Institute Genomics Platform"/>
            <consortium name="The Broad Institute Genome Sequencing Center for Infectious Disease"/>
            <person name="Wu L."/>
            <person name="Ma J."/>
        </authorList>
    </citation>
    <scope>NUCLEOTIDE SEQUENCE [LARGE SCALE GENOMIC DNA]</scope>
    <source>
        <strain evidence="4">JCM 31890</strain>
    </source>
</reference>
<evidence type="ECO:0000259" key="2">
    <source>
        <dbReference type="PROSITE" id="PS01124"/>
    </source>
</evidence>
<evidence type="ECO:0000256" key="1">
    <source>
        <dbReference type="SAM" id="MobiDB-lite"/>
    </source>
</evidence>
<feature type="region of interest" description="Disordered" evidence="1">
    <location>
        <begin position="282"/>
        <end position="305"/>
    </location>
</feature>
<dbReference type="InterPro" id="IPR018060">
    <property type="entry name" value="HTH_AraC"/>
</dbReference>
<name>A0ABP8LCQ5_9BURK</name>